<comment type="caution">
    <text evidence="4">The sequence shown here is derived from an EMBL/GenBank/DDBJ whole genome shotgun (WGS) entry which is preliminary data.</text>
</comment>
<feature type="transmembrane region" description="Helical" evidence="2">
    <location>
        <begin position="503"/>
        <end position="524"/>
    </location>
</feature>
<name>A0ABU3IEF0_9ACTO</name>
<dbReference type="InterPro" id="IPR012706">
    <property type="entry name" value="Rib_alpha_Esp_rpt"/>
</dbReference>
<keyword evidence="5" id="KW-1185">Reference proteome</keyword>
<dbReference type="NCBIfam" id="TIGR02331">
    <property type="entry name" value="rib_alpha"/>
    <property type="match status" value="1"/>
</dbReference>
<proteinExistence type="predicted"/>
<organism evidence="4 5">
    <name type="scientific">Gleimia hominis</name>
    <dbReference type="NCBI Taxonomy" id="595468"/>
    <lineage>
        <taxon>Bacteria</taxon>
        <taxon>Bacillati</taxon>
        <taxon>Actinomycetota</taxon>
        <taxon>Actinomycetes</taxon>
        <taxon>Actinomycetales</taxon>
        <taxon>Actinomycetaceae</taxon>
        <taxon>Gleimia</taxon>
    </lineage>
</organism>
<gene>
    <name evidence="4" type="ORF">QS713_07265</name>
</gene>
<evidence type="ECO:0000313" key="4">
    <source>
        <dbReference type="EMBL" id="MDT3767857.1"/>
    </source>
</evidence>
<keyword evidence="2" id="KW-1133">Transmembrane helix</keyword>
<protein>
    <submittedName>
        <fullName evidence="4">Rib/alpha-like domain-containing protein</fullName>
    </submittedName>
</protein>
<feature type="region of interest" description="Disordered" evidence="1">
    <location>
        <begin position="457"/>
        <end position="490"/>
    </location>
</feature>
<evidence type="ECO:0000256" key="2">
    <source>
        <dbReference type="SAM" id="Phobius"/>
    </source>
</evidence>
<dbReference type="EMBL" id="JASXSX010000002">
    <property type="protein sequence ID" value="MDT3767857.1"/>
    <property type="molecule type" value="Genomic_DNA"/>
</dbReference>
<keyword evidence="2" id="KW-0812">Transmembrane</keyword>
<evidence type="ECO:0000256" key="1">
    <source>
        <dbReference type="SAM" id="MobiDB-lite"/>
    </source>
</evidence>
<keyword evidence="2" id="KW-0472">Membrane</keyword>
<reference evidence="4 5" key="1">
    <citation type="submission" date="2023-06" db="EMBL/GenBank/DDBJ databases">
        <title>Draft genome sequence of Gleimia hominis type strain CCUG 57540T.</title>
        <authorList>
            <person name="Salva-Serra F."/>
            <person name="Cardew S."/>
            <person name="Jensie Markopoulos S."/>
            <person name="Ohlen M."/>
            <person name="Inganas E."/>
            <person name="Svensson-Stadler L."/>
            <person name="Moore E.R.B."/>
        </authorList>
    </citation>
    <scope>NUCLEOTIDE SEQUENCE [LARGE SCALE GENOMIC DNA]</scope>
    <source>
        <strain evidence="4 5">CCUG 57540</strain>
    </source>
</reference>
<dbReference type="Proteomes" id="UP001247542">
    <property type="component" value="Unassembled WGS sequence"/>
</dbReference>
<feature type="domain" description="Rib" evidence="3">
    <location>
        <begin position="389"/>
        <end position="452"/>
    </location>
</feature>
<sequence length="527" mass="56198">MRLEKWSASSPRALRRSWRAVLSAFAVGGLVVAGGAGVSATAFAEDSTGTPAAADRAEDSASKQAMLDVVESYQVNAGQTIWNIGLVEAAQYADGSDAKKAVEIVKDPALEGKIEFSSPSQIVAQVPGEYQLKLHLTLKTGTPIERTVALKVWPEYTIITTYMKYITVDDVNLKADQTTALNEKFRDVALTLTSEDKQSEYTFDNLFANVGAYKDFESEKQIIRLDKGYTSSAANVPAGYFYAGLLRTGWDGATRTPRKVLKFSANTIGTPYIRPLFYSKLWYADLDLSESDEGKKTVTPKLTHEDAGISLKFIASNFPKWASLDEATGAVTVDAKSVPAGTRELSVITKYGDHEVTRVTKMTVRKTADAGVVTPVPQISKDQIVPVVIHKGDDLTLGAANIKNLPEGAKAEDITADGAVNTAKPGEYTGKIKVTFKDGSSRVVEVPVTVKDRVPAATLEPAQPINPSEQPGNGELNNPGHHGNGAITSSTHMQGNKQLAKTGIAAGAIGLAAIAVTGAGVGLARRR</sequence>
<dbReference type="InterPro" id="IPR059115">
    <property type="entry name" value="Rib"/>
</dbReference>
<dbReference type="Pfam" id="PF08428">
    <property type="entry name" value="Rib"/>
    <property type="match status" value="1"/>
</dbReference>
<dbReference type="RefSeq" id="WP_313273977.1">
    <property type="nucleotide sequence ID" value="NZ_JASXSX010000002.1"/>
</dbReference>
<accession>A0ABU3IEF0</accession>
<evidence type="ECO:0000313" key="5">
    <source>
        <dbReference type="Proteomes" id="UP001247542"/>
    </source>
</evidence>
<evidence type="ECO:0000259" key="3">
    <source>
        <dbReference type="Pfam" id="PF08428"/>
    </source>
</evidence>